<evidence type="ECO:0000256" key="10">
    <source>
        <dbReference type="PIRSR" id="PIRSR500134-3"/>
    </source>
</evidence>
<dbReference type="Gene3D" id="1.20.5.100">
    <property type="entry name" value="Cytochrome c1, transmembrane anchor, C-terminal"/>
    <property type="match status" value="1"/>
</dbReference>
<keyword evidence="4 7" id="KW-0560">Oxidoreductase</keyword>
<evidence type="ECO:0000256" key="4">
    <source>
        <dbReference type="ARBA" id="ARBA00023002"/>
    </source>
</evidence>
<dbReference type="AlphaFoldDB" id="A0A0A8X9D6"/>
<keyword evidence="5 7" id="KW-0520">NAD</keyword>
<evidence type="ECO:0000313" key="12">
    <source>
        <dbReference type="EMBL" id="GAM15642.1"/>
    </source>
</evidence>
<dbReference type="GO" id="GO:0051287">
    <property type="term" value="F:NAD binding"/>
    <property type="evidence" value="ECO:0007669"/>
    <property type="project" value="InterPro"/>
</dbReference>
<comment type="pathway">
    <text evidence="1">Nucleotide-sugar biosynthesis; UDP-alpha-D-glucuronate biosynthesis; UDP-alpha-D-glucuronate from UDP-alpha-D-glucose: step 1/1.</text>
</comment>
<dbReference type="InterPro" id="IPR014027">
    <property type="entry name" value="UDP-Glc/GDP-Man_DH_C"/>
</dbReference>
<dbReference type="NCBIfam" id="TIGR03026">
    <property type="entry name" value="NDP-sugDHase"/>
    <property type="match status" value="1"/>
</dbReference>
<feature type="binding site" evidence="9">
    <location>
        <begin position="252"/>
        <end position="256"/>
    </location>
    <ligand>
        <name>substrate</name>
    </ligand>
</feature>
<feature type="binding site" evidence="10">
    <location>
        <position position="38"/>
    </location>
    <ligand>
        <name>NAD(+)</name>
        <dbReference type="ChEBI" id="CHEBI:57540"/>
    </ligand>
</feature>
<feature type="binding site" evidence="9">
    <location>
        <position position="207"/>
    </location>
    <ligand>
        <name>substrate</name>
    </ligand>
</feature>
<dbReference type="InterPro" id="IPR014026">
    <property type="entry name" value="UDP-Glc/GDP-Man_DH_dimer"/>
</dbReference>
<keyword evidence="13" id="KW-1185">Reference proteome</keyword>
<organism evidence="12 13">
    <name type="scientific">Mesobacillus selenatarsenatis (strain DSM 18680 / JCM 14380 / FERM P-15431 / SF-1)</name>
    <dbReference type="NCBI Taxonomy" id="1321606"/>
    <lineage>
        <taxon>Bacteria</taxon>
        <taxon>Bacillati</taxon>
        <taxon>Bacillota</taxon>
        <taxon>Bacilli</taxon>
        <taxon>Bacillales</taxon>
        <taxon>Bacillaceae</taxon>
        <taxon>Mesobacillus</taxon>
    </lineage>
</organism>
<sequence length="443" mass="48414">MTDMRVAVLGTGYVGLSTGICLAEIGHNVICIDIDERKINKLKERKSPIYEPGLEELLIKNSSTGRLTFTTSHPYALNHADIIIIAVGTPQSDNGRADLSFLEQAAKDLAEHIIRDSIVVVKSTVPVGTNEYLKQLLLGQLKNKVEIKMVSNPEFLRQGSAIQDTLKADRIIIGSDDAGASEKIQEMYRPLNVPFLLTDVRSAEMIKYASNAFLATKISFINGIANLCEAVGADVEDVANGMGYDKRIGSAFLKAGIGYGGSCFPKDVKALLHTSREKGVPFSLLEETIAINDHQQELLVGKAQKRLGELKGKKIAMLGLSFKPETDDMREAPSIKIARALTAAEAKVAAYDPVASGNARKVIGEIITYVDSALEAAKGADALFIVTEWEEFRQLEFEALLDVMKQRIIFDGRNCLDEAALQECGPIEYYPVGRPAVILRRDD</sequence>
<dbReference type="Pfam" id="PF00984">
    <property type="entry name" value="UDPG_MGDP_dh"/>
    <property type="match status" value="1"/>
</dbReference>
<feature type="binding site" evidence="10">
    <location>
        <position position="330"/>
    </location>
    <ligand>
        <name>NAD(+)</name>
        <dbReference type="ChEBI" id="CHEBI:57540"/>
    </ligand>
</feature>
<evidence type="ECO:0000256" key="2">
    <source>
        <dbReference type="ARBA" id="ARBA00006601"/>
    </source>
</evidence>
<dbReference type="Pfam" id="PF03721">
    <property type="entry name" value="UDPG_MGDP_dh_N"/>
    <property type="match status" value="1"/>
</dbReference>
<evidence type="ECO:0000256" key="6">
    <source>
        <dbReference type="ARBA" id="ARBA00047473"/>
    </source>
</evidence>
<dbReference type="STRING" id="1321606.SAMD00020551_3799"/>
<dbReference type="InterPro" id="IPR036220">
    <property type="entry name" value="UDP-Glc/GDP-Man_DH_C_sf"/>
</dbReference>
<comment type="catalytic activity">
    <reaction evidence="6 7">
        <text>UDP-alpha-D-glucose + 2 NAD(+) + H2O = UDP-alpha-D-glucuronate + 2 NADH + 3 H(+)</text>
        <dbReference type="Rhea" id="RHEA:23596"/>
        <dbReference type="ChEBI" id="CHEBI:15377"/>
        <dbReference type="ChEBI" id="CHEBI:15378"/>
        <dbReference type="ChEBI" id="CHEBI:57540"/>
        <dbReference type="ChEBI" id="CHEBI:57945"/>
        <dbReference type="ChEBI" id="CHEBI:58052"/>
        <dbReference type="ChEBI" id="CHEBI:58885"/>
        <dbReference type="EC" id="1.1.1.22"/>
    </reaction>
</comment>
<proteinExistence type="inferred from homology"/>
<dbReference type="InterPro" id="IPR001732">
    <property type="entry name" value="UDP-Glc/GDP-Man_DH_N"/>
</dbReference>
<feature type="domain" description="UDP-glucose/GDP-mannose dehydrogenase C-terminal" evidence="11">
    <location>
        <begin position="316"/>
        <end position="418"/>
    </location>
</feature>
<dbReference type="SMART" id="SM00984">
    <property type="entry name" value="UDPG_MGDP_dh_C"/>
    <property type="match status" value="1"/>
</dbReference>
<feature type="binding site" evidence="10">
    <location>
        <position position="266"/>
    </location>
    <ligand>
        <name>NAD(+)</name>
        <dbReference type="ChEBI" id="CHEBI:57540"/>
    </ligand>
</feature>
<dbReference type="GO" id="GO:0003979">
    <property type="term" value="F:UDP-glucose 6-dehydrogenase activity"/>
    <property type="evidence" value="ECO:0007669"/>
    <property type="project" value="UniProtKB-EC"/>
</dbReference>
<feature type="binding site" evidence="9">
    <location>
        <position position="260"/>
    </location>
    <ligand>
        <name>substrate</name>
    </ligand>
</feature>
<feature type="binding site" evidence="9">
    <location>
        <position position="323"/>
    </location>
    <ligand>
        <name>substrate</name>
    </ligand>
</feature>
<dbReference type="GO" id="GO:0000271">
    <property type="term" value="P:polysaccharide biosynthetic process"/>
    <property type="evidence" value="ECO:0007669"/>
    <property type="project" value="InterPro"/>
</dbReference>
<comment type="caution">
    <text evidence="12">The sequence shown here is derived from an EMBL/GenBank/DDBJ whole genome shotgun (WGS) entry which is preliminary data.</text>
</comment>
<feature type="binding site" evidence="10">
    <location>
        <position position="89"/>
    </location>
    <ligand>
        <name>NAD(+)</name>
        <dbReference type="ChEBI" id="CHEBI:57540"/>
    </ligand>
</feature>
<dbReference type="Proteomes" id="UP000031014">
    <property type="component" value="Unassembled WGS sequence"/>
</dbReference>
<feature type="binding site" evidence="10">
    <location>
        <position position="33"/>
    </location>
    <ligand>
        <name>NAD(+)</name>
        <dbReference type="ChEBI" id="CHEBI:57540"/>
    </ligand>
</feature>
<dbReference type="EC" id="1.1.1.22" evidence="3 7"/>
<dbReference type="PIRSF" id="PIRSF500134">
    <property type="entry name" value="UDPglc_DH_bac"/>
    <property type="match status" value="1"/>
</dbReference>
<gene>
    <name evidence="12" type="ORF">SAMD00020551_3799</name>
</gene>
<dbReference type="PANTHER" id="PTHR43750">
    <property type="entry name" value="UDP-GLUCOSE 6-DEHYDROGENASE TUAD"/>
    <property type="match status" value="1"/>
</dbReference>
<evidence type="ECO:0000256" key="5">
    <source>
        <dbReference type="ARBA" id="ARBA00023027"/>
    </source>
</evidence>
<dbReference type="GO" id="GO:0006065">
    <property type="term" value="P:UDP-glucuronate biosynthetic process"/>
    <property type="evidence" value="ECO:0007669"/>
    <property type="project" value="UniProtKB-UniPathway"/>
</dbReference>
<accession>A0A0A8X9D6</accession>
<dbReference type="InterPro" id="IPR028357">
    <property type="entry name" value="UDPglc_DH_bac"/>
</dbReference>
<evidence type="ECO:0000256" key="1">
    <source>
        <dbReference type="ARBA" id="ARBA00004701"/>
    </source>
</evidence>
<dbReference type="PANTHER" id="PTHR43750:SF3">
    <property type="entry name" value="UDP-GLUCOSE 6-DEHYDROGENASE TUAD"/>
    <property type="match status" value="1"/>
</dbReference>
<dbReference type="Gene3D" id="3.40.50.720">
    <property type="entry name" value="NAD(P)-binding Rossmann-like Domain"/>
    <property type="match status" value="2"/>
</dbReference>
<evidence type="ECO:0000256" key="3">
    <source>
        <dbReference type="ARBA" id="ARBA00012954"/>
    </source>
</evidence>
<dbReference type="UniPathway" id="UPA00038">
    <property type="reaction ID" value="UER00491"/>
</dbReference>
<protein>
    <recommendedName>
        <fullName evidence="3 7">UDP-glucose 6-dehydrogenase</fullName>
        <ecNumber evidence="3 7">1.1.1.22</ecNumber>
    </recommendedName>
</protein>
<dbReference type="SUPFAM" id="SSF51735">
    <property type="entry name" value="NAD(P)-binding Rossmann-fold domains"/>
    <property type="match status" value="1"/>
</dbReference>
<evidence type="ECO:0000256" key="8">
    <source>
        <dbReference type="PIRSR" id="PIRSR500134-1"/>
    </source>
</evidence>
<dbReference type="InterPro" id="IPR017476">
    <property type="entry name" value="UDP-Glc/GDP-Man"/>
</dbReference>
<dbReference type="PIRSF" id="PIRSF000124">
    <property type="entry name" value="UDPglc_GDPman_dh"/>
    <property type="match status" value="1"/>
</dbReference>
<name>A0A0A8X9D6_MESS1</name>
<evidence type="ECO:0000259" key="11">
    <source>
        <dbReference type="SMART" id="SM00984"/>
    </source>
</evidence>
<dbReference type="EMBL" id="BASE01000089">
    <property type="protein sequence ID" value="GAM15642.1"/>
    <property type="molecule type" value="Genomic_DNA"/>
</dbReference>
<dbReference type="SUPFAM" id="SSF48179">
    <property type="entry name" value="6-phosphogluconate dehydrogenase C-terminal domain-like"/>
    <property type="match status" value="1"/>
</dbReference>
<dbReference type="InterPro" id="IPR036291">
    <property type="entry name" value="NAD(P)-bd_dom_sf"/>
</dbReference>
<reference evidence="12 13" key="1">
    <citation type="submission" date="2013-06" db="EMBL/GenBank/DDBJ databases">
        <title>Whole genome shotgun sequence of Bacillus selenatarsenatis SF-1.</title>
        <authorList>
            <person name="Kuroda M."/>
            <person name="Sei K."/>
            <person name="Yamashita M."/>
            <person name="Ike M."/>
        </authorList>
    </citation>
    <scope>NUCLEOTIDE SEQUENCE [LARGE SCALE GENOMIC DNA]</scope>
    <source>
        <strain evidence="12 13">SF-1</strain>
    </source>
</reference>
<feature type="binding site" evidence="10">
    <location>
        <position position="124"/>
    </location>
    <ligand>
        <name>NAD(+)</name>
        <dbReference type="ChEBI" id="CHEBI:57540"/>
    </ligand>
</feature>
<evidence type="ECO:0000313" key="13">
    <source>
        <dbReference type="Proteomes" id="UP000031014"/>
    </source>
</evidence>
<feature type="active site" description="Nucleophile" evidence="8">
    <location>
        <position position="263"/>
    </location>
</feature>
<dbReference type="SUPFAM" id="SSF52413">
    <property type="entry name" value="UDP-glucose/GDP-mannose dehydrogenase C-terminal domain"/>
    <property type="match status" value="1"/>
</dbReference>
<comment type="similarity">
    <text evidence="2 7">Belongs to the UDP-glucose/GDP-mannose dehydrogenase family.</text>
</comment>
<evidence type="ECO:0000256" key="7">
    <source>
        <dbReference type="PIRNR" id="PIRNR000124"/>
    </source>
</evidence>
<dbReference type="InterPro" id="IPR008927">
    <property type="entry name" value="6-PGluconate_DH-like_C_sf"/>
</dbReference>
<evidence type="ECO:0000256" key="9">
    <source>
        <dbReference type="PIRSR" id="PIRSR500134-2"/>
    </source>
</evidence>
<dbReference type="Pfam" id="PF03720">
    <property type="entry name" value="UDPG_MGDP_dh_C"/>
    <property type="match status" value="1"/>
</dbReference>